<sequence>MSLRDPAARICRSIDGGEAAALLRSVRDHELPPEIQELLEEYESIPDARSRFIWKWIHRLAPRNTMPFVDDGHAAAVATDKTMLVLFITLLDDLVEKRGDYGTFDAITSLVRSGGIGAGSAVPNATDADVDEEYAAFAARVWGRLEERIRRGSRYDRYAPLYRFDVGQVLTAIEYSTLAIERPELATPSDLRRYETHNMGVCAFADIDLMHATVGLDGELSAFRDAVHTAQRMARIGNWLSTWERELGEGDCSSGVVVAAIERGIVDHGELSEFADGDSEVAAAVGRIEDHGLEAELLAEWNDEYRRLVEASDRIDAADLGPFVDGTEEVLRYHLASRGLK</sequence>
<dbReference type="Proteomes" id="UP000546257">
    <property type="component" value="Unassembled WGS sequence"/>
</dbReference>
<proteinExistence type="predicted"/>
<organism evidence="1 2">
    <name type="scientific">Halobellus ruber</name>
    <dbReference type="NCBI Taxonomy" id="2761102"/>
    <lineage>
        <taxon>Archaea</taxon>
        <taxon>Methanobacteriati</taxon>
        <taxon>Methanobacteriota</taxon>
        <taxon>Stenosarchaea group</taxon>
        <taxon>Halobacteria</taxon>
        <taxon>Halobacteriales</taxon>
        <taxon>Haloferacaceae</taxon>
        <taxon>Halobellus</taxon>
    </lineage>
</organism>
<dbReference type="SUPFAM" id="SSF48576">
    <property type="entry name" value="Terpenoid synthases"/>
    <property type="match status" value="1"/>
</dbReference>
<dbReference type="InterPro" id="IPR008949">
    <property type="entry name" value="Isoprenoid_synthase_dom_sf"/>
</dbReference>
<evidence type="ECO:0008006" key="3">
    <source>
        <dbReference type="Google" id="ProtNLM"/>
    </source>
</evidence>
<reference evidence="1 2" key="1">
    <citation type="submission" date="2020-08" db="EMBL/GenBank/DDBJ databases">
        <authorList>
            <person name="Seo M.-J."/>
        </authorList>
    </citation>
    <scope>NUCLEOTIDE SEQUENCE [LARGE SCALE GENOMIC DNA]</scope>
    <source>
        <strain evidence="1 2">MBLA0160</strain>
    </source>
</reference>
<keyword evidence="2" id="KW-1185">Reference proteome</keyword>
<name>A0A7J9SLX3_9EURY</name>
<gene>
    <name evidence="1" type="ORF">H5V44_14775</name>
</gene>
<comment type="caution">
    <text evidence="1">The sequence shown here is derived from an EMBL/GenBank/DDBJ whole genome shotgun (WGS) entry which is preliminary data.</text>
</comment>
<protein>
    <recommendedName>
        <fullName evidence="3">Polyprenyl synthetase</fullName>
    </recommendedName>
</protein>
<dbReference type="RefSeq" id="WP_185193911.1">
    <property type="nucleotide sequence ID" value="NZ_JACKXD010000006.1"/>
</dbReference>
<accession>A0A7J9SLX3</accession>
<evidence type="ECO:0000313" key="1">
    <source>
        <dbReference type="EMBL" id="MBB6647532.1"/>
    </source>
</evidence>
<evidence type="ECO:0000313" key="2">
    <source>
        <dbReference type="Proteomes" id="UP000546257"/>
    </source>
</evidence>
<dbReference type="AlphaFoldDB" id="A0A7J9SLX3"/>
<dbReference type="EMBL" id="JACKXD010000006">
    <property type="protein sequence ID" value="MBB6647532.1"/>
    <property type="molecule type" value="Genomic_DNA"/>
</dbReference>